<organism evidence="3 4">
    <name type="scientific">Ganoderma sinense ZZ0214-1</name>
    <dbReference type="NCBI Taxonomy" id="1077348"/>
    <lineage>
        <taxon>Eukaryota</taxon>
        <taxon>Fungi</taxon>
        <taxon>Dikarya</taxon>
        <taxon>Basidiomycota</taxon>
        <taxon>Agaricomycotina</taxon>
        <taxon>Agaricomycetes</taxon>
        <taxon>Polyporales</taxon>
        <taxon>Polyporaceae</taxon>
        <taxon>Ganoderma</taxon>
    </lineage>
</organism>
<protein>
    <submittedName>
        <fullName evidence="3">Uncharacterized protein</fullName>
    </submittedName>
</protein>
<gene>
    <name evidence="3" type="ORF">GSI_02883</name>
</gene>
<feature type="region of interest" description="Disordered" evidence="1">
    <location>
        <begin position="93"/>
        <end position="190"/>
    </location>
</feature>
<dbReference type="OrthoDB" id="2758464at2759"/>
<sequence length="190" mass="20192">MSSFIPTPDAAQGDGGHISSKLILTMVGCLLAFVVIVVGFLLVARKSCCAPHPVHANASLPSYHDAQHTHIHTAATRRGCPVASLRDIRQCPDCLKRGDKGEDRSPRISLESLSLPPPPPPPYPPAAHPLPPSRPRGPTSWISRSASFERPPTTIAAPSTFSTPAPPPPPSYHYASRGPVGGPAPRYRQS</sequence>
<dbReference type="AlphaFoldDB" id="A0A2G8SMV2"/>
<keyword evidence="4" id="KW-1185">Reference proteome</keyword>
<proteinExistence type="predicted"/>
<evidence type="ECO:0000313" key="4">
    <source>
        <dbReference type="Proteomes" id="UP000230002"/>
    </source>
</evidence>
<dbReference type="Proteomes" id="UP000230002">
    <property type="component" value="Unassembled WGS sequence"/>
</dbReference>
<evidence type="ECO:0000256" key="2">
    <source>
        <dbReference type="SAM" id="Phobius"/>
    </source>
</evidence>
<keyword evidence="2" id="KW-1133">Transmembrane helix</keyword>
<evidence type="ECO:0000313" key="3">
    <source>
        <dbReference type="EMBL" id="PIL35095.1"/>
    </source>
</evidence>
<keyword evidence="2" id="KW-0812">Transmembrane</keyword>
<accession>A0A2G8SMV2</accession>
<comment type="caution">
    <text evidence="3">The sequence shown here is derived from an EMBL/GenBank/DDBJ whole genome shotgun (WGS) entry which is preliminary data.</text>
</comment>
<reference evidence="3 4" key="1">
    <citation type="journal article" date="2015" name="Sci. Rep.">
        <title>Chromosome-level genome map provides insights into diverse defense mechanisms in the medicinal fungus Ganoderma sinense.</title>
        <authorList>
            <person name="Zhu Y."/>
            <person name="Xu J."/>
            <person name="Sun C."/>
            <person name="Zhou S."/>
            <person name="Xu H."/>
            <person name="Nelson D.R."/>
            <person name="Qian J."/>
            <person name="Song J."/>
            <person name="Luo H."/>
            <person name="Xiang L."/>
            <person name="Li Y."/>
            <person name="Xu Z."/>
            <person name="Ji A."/>
            <person name="Wang L."/>
            <person name="Lu S."/>
            <person name="Hayward A."/>
            <person name="Sun W."/>
            <person name="Li X."/>
            <person name="Schwartz D.C."/>
            <person name="Wang Y."/>
            <person name="Chen S."/>
        </authorList>
    </citation>
    <scope>NUCLEOTIDE SEQUENCE [LARGE SCALE GENOMIC DNA]</scope>
    <source>
        <strain evidence="3 4">ZZ0214-1</strain>
    </source>
</reference>
<name>A0A2G8SMV2_9APHY</name>
<feature type="compositionally biased region" description="Basic and acidic residues" evidence="1">
    <location>
        <begin position="93"/>
        <end position="106"/>
    </location>
</feature>
<keyword evidence="2" id="KW-0472">Membrane</keyword>
<evidence type="ECO:0000256" key="1">
    <source>
        <dbReference type="SAM" id="MobiDB-lite"/>
    </source>
</evidence>
<feature type="compositionally biased region" description="Low complexity" evidence="1">
    <location>
        <begin position="151"/>
        <end position="163"/>
    </location>
</feature>
<feature type="transmembrane region" description="Helical" evidence="2">
    <location>
        <begin position="22"/>
        <end position="43"/>
    </location>
</feature>
<feature type="compositionally biased region" description="Pro residues" evidence="1">
    <location>
        <begin position="115"/>
        <end position="135"/>
    </location>
</feature>
<dbReference type="EMBL" id="AYKW01000004">
    <property type="protein sequence ID" value="PIL35095.1"/>
    <property type="molecule type" value="Genomic_DNA"/>
</dbReference>